<gene>
    <name evidence="1" type="ORF">FHS83_002037</name>
</gene>
<dbReference type="RefSeq" id="WP_167082869.1">
    <property type="nucleotide sequence ID" value="NZ_BAAADC010000001.1"/>
</dbReference>
<accession>A0A846MZP2</accession>
<dbReference type="Proteomes" id="UP000570514">
    <property type="component" value="Unassembled WGS sequence"/>
</dbReference>
<comment type="caution">
    <text evidence="1">The sequence shown here is derived from an EMBL/GenBank/DDBJ whole genome shotgun (WGS) entry which is preliminary data.</text>
</comment>
<sequence length="115" mass="12888">MRLLSEGVGQKRGVFSADAFVLCYDPHRPITGQLEAVSAAKWWMRGAIAVEKSDENEIKRAADKLMNDYGEEAGRYAAMRLADVRRGGDAEIITYWRDIIAEINKRPKKSKVGSD</sequence>
<dbReference type="AlphaFoldDB" id="A0A846MZP2"/>
<keyword evidence="2" id="KW-1185">Reference proteome</keyword>
<proteinExistence type="predicted"/>
<evidence type="ECO:0000313" key="1">
    <source>
        <dbReference type="EMBL" id="NIK88719.1"/>
    </source>
</evidence>
<protein>
    <submittedName>
        <fullName evidence="1">Uncharacterized protein</fullName>
    </submittedName>
</protein>
<dbReference type="EMBL" id="JAASRM010000001">
    <property type="protein sequence ID" value="NIK88719.1"/>
    <property type="molecule type" value="Genomic_DNA"/>
</dbReference>
<evidence type="ECO:0000313" key="2">
    <source>
        <dbReference type="Proteomes" id="UP000570514"/>
    </source>
</evidence>
<reference evidence="1 2" key="1">
    <citation type="submission" date="2020-03" db="EMBL/GenBank/DDBJ databases">
        <title>Genomic Encyclopedia of Type Strains, Phase IV (KMG-IV): sequencing the most valuable type-strain genomes for metagenomic binning, comparative biology and taxonomic classification.</title>
        <authorList>
            <person name="Goeker M."/>
        </authorList>
    </citation>
    <scope>NUCLEOTIDE SEQUENCE [LARGE SCALE GENOMIC DNA]</scope>
    <source>
        <strain evidence="1 2">DSM 19867</strain>
    </source>
</reference>
<name>A0A846MZP2_9PROT</name>
<organism evidence="1 2">
    <name type="scientific">Rhizomicrobium palustre</name>
    <dbReference type="NCBI Taxonomy" id="189966"/>
    <lineage>
        <taxon>Bacteria</taxon>
        <taxon>Pseudomonadati</taxon>
        <taxon>Pseudomonadota</taxon>
        <taxon>Alphaproteobacteria</taxon>
        <taxon>Micropepsales</taxon>
        <taxon>Micropepsaceae</taxon>
        <taxon>Rhizomicrobium</taxon>
    </lineage>
</organism>